<dbReference type="AlphaFoldDB" id="A0A166V1M3"/>
<dbReference type="CDD" id="cd06259">
    <property type="entry name" value="YdcF-like"/>
    <property type="match status" value="1"/>
</dbReference>
<comment type="caution">
    <text evidence="2">The sequence shown here is derived from an EMBL/GenBank/DDBJ whole genome shotgun (WGS) entry which is preliminary data.</text>
</comment>
<accession>A0A166V1M3</accession>
<dbReference type="RefSeq" id="WP_081216050.1">
    <property type="nucleotide sequence ID" value="NZ_AQHB01000049.1"/>
</dbReference>
<protein>
    <recommendedName>
        <fullName evidence="1">DUF218 domain-containing protein</fullName>
    </recommendedName>
</protein>
<keyword evidence="3" id="KW-1185">Reference proteome</keyword>
<dbReference type="PATRIC" id="fig|1365250.3.peg.4556"/>
<dbReference type="InterPro" id="IPR003848">
    <property type="entry name" value="DUF218"/>
</dbReference>
<reference evidence="2 3" key="1">
    <citation type="submission" date="2013-07" db="EMBL/GenBank/DDBJ databases">
        <title>Comparative Genomic and Metabolomic Analysis of Twelve Strains of Pseudoalteromonas luteoviolacea.</title>
        <authorList>
            <person name="Vynne N.G."/>
            <person name="Mansson M."/>
            <person name="Gram L."/>
        </authorList>
    </citation>
    <scope>NUCLEOTIDE SEQUENCE [LARGE SCALE GENOMIC DNA]</scope>
    <source>
        <strain evidence="2 3">DSM 6061</strain>
    </source>
</reference>
<sequence>MCSSLLWLYNGDKTTISNESPSIVAQLVIILGNKNDKFGNLSPISKSRCQLGFNLFKNTPSSKILCTGGFGKNFNQSPNSHGSIAREYLMNMGAPSTAFLNEALSRFTIEDATLTAPIIKACGAKSVDIVSSDFHIERVKLIFEYIQPSLQKQFHVVSTRLPENELARLNAHEAVAIKRDAHSLHQHFSPIIQSDKDIP</sequence>
<organism evidence="2 3">
    <name type="scientific">Pseudoalteromonas luteoviolacea DSM 6061</name>
    <dbReference type="NCBI Taxonomy" id="1365250"/>
    <lineage>
        <taxon>Bacteria</taxon>
        <taxon>Pseudomonadati</taxon>
        <taxon>Pseudomonadota</taxon>
        <taxon>Gammaproteobacteria</taxon>
        <taxon>Alteromonadales</taxon>
        <taxon>Pseudoalteromonadaceae</taxon>
        <taxon>Pseudoalteromonas</taxon>
    </lineage>
</organism>
<evidence type="ECO:0000259" key="1">
    <source>
        <dbReference type="Pfam" id="PF02698"/>
    </source>
</evidence>
<dbReference type="GO" id="GO:0005886">
    <property type="term" value="C:plasma membrane"/>
    <property type="evidence" value="ECO:0007669"/>
    <property type="project" value="TreeGrafter"/>
</dbReference>
<evidence type="ECO:0000313" key="2">
    <source>
        <dbReference type="EMBL" id="KZN31623.1"/>
    </source>
</evidence>
<name>A0A166V1M3_9GAMM</name>
<dbReference type="InterPro" id="IPR014729">
    <property type="entry name" value="Rossmann-like_a/b/a_fold"/>
</dbReference>
<dbReference type="Gene3D" id="3.40.50.620">
    <property type="entry name" value="HUPs"/>
    <property type="match status" value="1"/>
</dbReference>
<dbReference type="PANTHER" id="PTHR30336:SF20">
    <property type="entry name" value="DUF218 DOMAIN-CONTAINING PROTEIN"/>
    <property type="match status" value="1"/>
</dbReference>
<evidence type="ECO:0000313" key="3">
    <source>
        <dbReference type="Proteomes" id="UP000076643"/>
    </source>
</evidence>
<dbReference type="Pfam" id="PF02698">
    <property type="entry name" value="DUF218"/>
    <property type="match status" value="1"/>
</dbReference>
<gene>
    <name evidence="2" type="ORF">N475_23005</name>
</gene>
<proteinExistence type="predicted"/>
<dbReference type="Proteomes" id="UP000076643">
    <property type="component" value="Unassembled WGS sequence"/>
</dbReference>
<dbReference type="InterPro" id="IPR051599">
    <property type="entry name" value="Cell_Envelope_Assoc"/>
</dbReference>
<dbReference type="EMBL" id="AUYB01000137">
    <property type="protein sequence ID" value="KZN31623.1"/>
    <property type="molecule type" value="Genomic_DNA"/>
</dbReference>
<feature type="domain" description="DUF218" evidence="1">
    <location>
        <begin position="27"/>
        <end position="147"/>
    </location>
</feature>
<dbReference type="PANTHER" id="PTHR30336">
    <property type="entry name" value="INNER MEMBRANE PROTEIN, PROBABLE PERMEASE"/>
    <property type="match status" value="1"/>
</dbReference>